<evidence type="ECO:0000313" key="1">
    <source>
        <dbReference type="EMBL" id="TPG53006.1"/>
    </source>
</evidence>
<evidence type="ECO:0000313" key="2">
    <source>
        <dbReference type="Proteomes" id="UP000319931"/>
    </source>
</evidence>
<dbReference type="EMBL" id="RCZC01000003">
    <property type="protein sequence ID" value="TPG53006.1"/>
    <property type="molecule type" value="Genomic_DNA"/>
</dbReference>
<dbReference type="RefSeq" id="WP_140850933.1">
    <property type="nucleotide sequence ID" value="NZ_RCZC01000003.1"/>
</dbReference>
<dbReference type="AlphaFoldDB" id="A0A502FV85"/>
<gene>
    <name evidence="1" type="ORF">EAH76_14300</name>
</gene>
<comment type="caution">
    <text evidence="1">The sequence shown here is derived from an EMBL/GenBank/DDBJ whole genome shotgun (WGS) entry which is preliminary data.</text>
</comment>
<accession>A0A502FV85</accession>
<dbReference type="Proteomes" id="UP000319931">
    <property type="component" value="Unassembled WGS sequence"/>
</dbReference>
<sequence>MSVVLMLILQSAGAALPIDFDLAHLPAADRLAILRRCGTASNSTDIIVCGSRHDRTAVPAADGWTNPDDTPDDARVTRGTGMAALTPVGACGMFAGQRDCNKAEMRHFGYGRGRDPVTFVGKLATKLLGRD</sequence>
<proteinExistence type="predicted"/>
<reference evidence="1 2" key="1">
    <citation type="journal article" date="2019" name="Environ. Microbiol.">
        <title>Species interactions and distinct microbial communities in high Arctic permafrost affected cryosols are associated with the CH4 and CO2 gas fluxes.</title>
        <authorList>
            <person name="Altshuler I."/>
            <person name="Hamel J."/>
            <person name="Turney S."/>
            <person name="Magnuson E."/>
            <person name="Levesque R."/>
            <person name="Greer C."/>
            <person name="Whyte L.G."/>
        </authorList>
    </citation>
    <scope>NUCLEOTIDE SEQUENCE [LARGE SCALE GENOMIC DNA]</scope>
    <source>
        <strain evidence="1 2">E6.1</strain>
    </source>
</reference>
<name>A0A502FV85_9SPHN</name>
<protein>
    <submittedName>
        <fullName evidence="1">Uncharacterized protein</fullName>
    </submittedName>
</protein>
<dbReference type="OrthoDB" id="7584310at2"/>
<organism evidence="1 2">
    <name type="scientific">Sphingomonas glacialis</name>
    <dbReference type="NCBI Taxonomy" id="658225"/>
    <lineage>
        <taxon>Bacteria</taxon>
        <taxon>Pseudomonadati</taxon>
        <taxon>Pseudomonadota</taxon>
        <taxon>Alphaproteobacteria</taxon>
        <taxon>Sphingomonadales</taxon>
        <taxon>Sphingomonadaceae</taxon>
        <taxon>Sphingomonas</taxon>
    </lineage>
</organism>
<keyword evidence="2" id="KW-1185">Reference proteome</keyword>